<proteinExistence type="inferred from homology"/>
<evidence type="ECO:0000259" key="5">
    <source>
        <dbReference type="Pfam" id="PF17384"/>
    </source>
</evidence>
<dbReference type="NCBIfam" id="NF000929">
    <property type="entry name" value="PRK00092.2-1"/>
    <property type="match status" value="1"/>
</dbReference>
<organism evidence="6 8">
    <name type="scientific">Laribacter hongkongensis</name>
    <dbReference type="NCBI Taxonomy" id="168471"/>
    <lineage>
        <taxon>Bacteria</taxon>
        <taxon>Pseudomonadati</taxon>
        <taxon>Pseudomonadota</taxon>
        <taxon>Betaproteobacteria</taxon>
        <taxon>Neisseriales</taxon>
        <taxon>Aquaspirillaceae</taxon>
        <taxon>Laribacter</taxon>
    </lineage>
</organism>
<keyword evidence="1 3" id="KW-0963">Cytoplasm</keyword>
<dbReference type="OrthoDB" id="9805006at2"/>
<reference evidence="8" key="2">
    <citation type="submission" date="2017-06" db="EMBL/GenBank/DDBJ databases">
        <title>Whole genome sequence of Laribacter hongkongensis LHGZ1.</title>
        <authorList>
            <person name="Chen D."/>
            <person name="Wu H."/>
            <person name="Chen J."/>
        </authorList>
    </citation>
    <scope>NUCLEOTIDE SEQUENCE [LARGE SCALE GENOMIC DNA]</scope>
    <source>
        <strain evidence="8">LHGZ1</strain>
    </source>
</reference>
<evidence type="ECO:0000313" key="6">
    <source>
        <dbReference type="EMBL" id="ASJ24850.1"/>
    </source>
</evidence>
<dbReference type="InterPro" id="IPR003728">
    <property type="entry name" value="Ribosome_maturation_RimP"/>
</dbReference>
<protein>
    <recommendedName>
        <fullName evidence="3">Ribosome maturation factor RimP</fullName>
    </recommendedName>
</protein>
<dbReference type="PANTHER" id="PTHR33867:SF1">
    <property type="entry name" value="RIBOSOME MATURATION FACTOR RIMP"/>
    <property type="match status" value="1"/>
</dbReference>
<dbReference type="InterPro" id="IPR036847">
    <property type="entry name" value="RimP_C_sf"/>
</dbReference>
<dbReference type="InterPro" id="IPR028998">
    <property type="entry name" value="RimP_C"/>
</dbReference>
<comment type="similarity">
    <text evidence="3">Belongs to the RimP family.</text>
</comment>
<dbReference type="InterPro" id="IPR028989">
    <property type="entry name" value="RimP_N"/>
</dbReference>
<evidence type="ECO:0000313" key="7">
    <source>
        <dbReference type="EMBL" id="MCG9025120.1"/>
    </source>
</evidence>
<feature type="domain" description="Ribosome maturation factor RimP C-terminal" evidence="5">
    <location>
        <begin position="76"/>
        <end position="141"/>
    </location>
</feature>
<dbReference type="Gene3D" id="3.30.300.70">
    <property type="entry name" value="RimP-like superfamily, N-terminal"/>
    <property type="match status" value="1"/>
</dbReference>
<dbReference type="EMBL" id="JAJAXM010000005">
    <property type="protein sequence ID" value="MCG9025120.1"/>
    <property type="molecule type" value="Genomic_DNA"/>
</dbReference>
<dbReference type="Gene3D" id="2.30.30.180">
    <property type="entry name" value="Ribosome maturation factor RimP, C-terminal domain"/>
    <property type="match status" value="1"/>
</dbReference>
<feature type="domain" description="Ribosome maturation factor RimP N-terminal" evidence="4">
    <location>
        <begin position="7"/>
        <end position="73"/>
    </location>
</feature>
<dbReference type="RefSeq" id="WP_012697400.1">
    <property type="nucleotide sequence ID" value="NZ_CP022115.1"/>
</dbReference>
<reference evidence="6" key="3">
    <citation type="submission" date="2017-06" db="EMBL/GenBank/DDBJ databases">
        <authorList>
            <person name="Kim H.J."/>
            <person name="Triplett B.A."/>
        </authorList>
    </citation>
    <scope>NUCLEOTIDE SEQUENCE</scope>
    <source>
        <strain evidence="6">HLGZ1</strain>
    </source>
</reference>
<dbReference type="Pfam" id="PF02576">
    <property type="entry name" value="RimP_N"/>
    <property type="match status" value="1"/>
</dbReference>
<name>A0A248LJ77_9NEIS</name>
<dbReference type="GO" id="GO:0006412">
    <property type="term" value="P:translation"/>
    <property type="evidence" value="ECO:0007669"/>
    <property type="project" value="TreeGrafter"/>
</dbReference>
<evidence type="ECO:0000259" key="4">
    <source>
        <dbReference type="Pfam" id="PF02576"/>
    </source>
</evidence>
<gene>
    <name evidence="3 6" type="primary">rimP</name>
    <name evidence="7" type="ORF">LH440_04255</name>
    <name evidence="6" type="ORF">LHGZ1_2019</name>
</gene>
<dbReference type="GO" id="GO:0000028">
    <property type="term" value="P:ribosomal small subunit assembly"/>
    <property type="evidence" value="ECO:0007669"/>
    <property type="project" value="TreeGrafter"/>
</dbReference>
<dbReference type="GeneID" id="75108696"/>
<dbReference type="SUPFAM" id="SSF74942">
    <property type="entry name" value="YhbC-like, C-terminal domain"/>
    <property type="match status" value="1"/>
</dbReference>
<dbReference type="Proteomes" id="UP001200247">
    <property type="component" value="Unassembled WGS sequence"/>
</dbReference>
<reference evidence="7 9" key="4">
    <citation type="submission" date="2021-10" db="EMBL/GenBank/DDBJ databases">
        <title>Whole-genome sequencing analysis of Laribacter hongkongensis: virulence gene profiles, carbohydrate-active enzyme prediction, and antimicrobial resistance characterization.</title>
        <authorList>
            <person name="Yuan P."/>
            <person name="Zhan Y."/>
            <person name="Chen D."/>
        </authorList>
    </citation>
    <scope>NUCLEOTIDE SEQUENCE [LARGE SCALE GENOMIC DNA]</scope>
    <source>
        <strain evidence="7 9">W67</strain>
    </source>
</reference>
<dbReference type="SUPFAM" id="SSF75420">
    <property type="entry name" value="YhbC-like, N-terminal domain"/>
    <property type="match status" value="1"/>
</dbReference>
<comment type="function">
    <text evidence="3">Required for maturation of 30S ribosomal subunits.</text>
</comment>
<evidence type="ECO:0000313" key="9">
    <source>
        <dbReference type="Proteomes" id="UP001200247"/>
    </source>
</evidence>
<dbReference type="PANTHER" id="PTHR33867">
    <property type="entry name" value="RIBOSOME MATURATION FACTOR RIMP"/>
    <property type="match status" value="1"/>
</dbReference>
<dbReference type="Proteomes" id="UP000197424">
    <property type="component" value="Chromosome"/>
</dbReference>
<keyword evidence="2 3" id="KW-0690">Ribosome biogenesis</keyword>
<reference evidence="6" key="1">
    <citation type="journal article" date="2017" name="J. Antimicrob. Chemother.">
        <title>Emergence and genomic analysis of MDR Laribacter hongkongensis strain HLGZ1 from Guangzhou, China.</title>
        <authorList>
            <person name="Wu H.K."/>
            <person name="Chen J.H."/>
            <person name="Yang L."/>
            <person name="Li A.R."/>
            <person name="Su D.H."/>
            <person name="Lin Y.P."/>
            <person name="Chen D.Q."/>
        </authorList>
    </citation>
    <scope>NUCLEOTIDE SEQUENCE</scope>
    <source>
        <strain evidence="6">HLGZ1</strain>
    </source>
</reference>
<evidence type="ECO:0000256" key="2">
    <source>
        <dbReference type="ARBA" id="ARBA00022517"/>
    </source>
</evidence>
<evidence type="ECO:0000256" key="1">
    <source>
        <dbReference type="ARBA" id="ARBA00022490"/>
    </source>
</evidence>
<dbReference type="Pfam" id="PF17384">
    <property type="entry name" value="DUF150_C"/>
    <property type="match status" value="1"/>
</dbReference>
<dbReference type="HAMAP" id="MF_01077">
    <property type="entry name" value="RimP"/>
    <property type="match status" value="1"/>
</dbReference>
<evidence type="ECO:0000313" key="8">
    <source>
        <dbReference type="Proteomes" id="UP000197424"/>
    </source>
</evidence>
<comment type="subcellular location">
    <subcellularLocation>
        <location evidence="3">Cytoplasm</location>
    </subcellularLocation>
</comment>
<dbReference type="SMR" id="A0A248LJ77"/>
<evidence type="ECO:0000256" key="3">
    <source>
        <dbReference type="HAMAP-Rule" id="MF_01077"/>
    </source>
</evidence>
<dbReference type="OMA" id="YIHVSLY"/>
<dbReference type="EMBL" id="CP022115">
    <property type="protein sequence ID" value="ASJ24850.1"/>
    <property type="molecule type" value="Genomic_DNA"/>
</dbReference>
<sequence>MDVRTLLETTLSGLGYELVDFELGHGGLMRVFIDAPAGIALDDCVKVSNHLTRLFTVENIDYDRLEVSSPGLDRPLTREADYARFAGERVRIKTRLPIGERKKFAGTLVGLADGQVELDIDGERVAIPLASIDKARLDPQF</sequence>
<dbReference type="AlphaFoldDB" id="A0A248LJ77"/>
<dbReference type="CDD" id="cd01734">
    <property type="entry name" value="YlxS_C"/>
    <property type="match status" value="1"/>
</dbReference>
<accession>A0A248LJ77</accession>
<dbReference type="InterPro" id="IPR035956">
    <property type="entry name" value="RimP_N_sf"/>
</dbReference>
<dbReference type="GO" id="GO:0005829">
    <property type="term" value="C:cytosol"/>
    <property type="evidence" value="ECO:0007669"/>
    <property type="project" value="TreeGrafter"/>
</dbReference>